<dbReference type="InterPro" id="IPR044032">
    <property type="entry name" value="TssC1_C"/>
</dbReference>
<feature type="domain" description="TssC1 C-terminal" evidence="2">
    <location>
        <begin position="379"/>
        <end position="490"/>
    </location>
</feature>
<dbReference type="RefSeq" id="WP_150988723.1">
    <property type="nucleotide sequence ID" value="NZ_CP062803.1"/>
</dbReference>
<dbReference type="PANTHER" id="PTHR35565:SF3">
    <property type="entry name" value="TYPE VI SECRETION SYSTEM SHEATH PROTEIN TSSC1"/>
    <property type="match status" value="1"/>
</dbReference>
<name>A0A643FPW6_9BURK</name>
<accession>A0A643FPW6</accession>
<dbReference type="GeneID" id="98399988"/>
<dbReference type="Pfam" id="PF18945">
    <property type="entry name" value="VipB_2"/>
    <property type="match status" value="1"/>
</dbReference>
<dbReference type="EMBL" id="CP062803">
    <property type="protein sequence ID" value="QOT77193.1"/>
    <property type="molecule type" value="Genomic_DNA"/>
</dbReference>
<dbReference type="AlphaFoldDB" id="A0A643FPW6"/>
<dbReference type="InterPro" id="IPR044031">
    <property type="entry name" value="TssC1_N"/>
</dbReference>
<proteinExistence type="predicted"/>
<protein>
    <submittedName>
        <fullName evidence="3">Type VI secretion system contractile sheath large subunit</fullName>
    </submittedName>
</protein>
<gene>
    <name evidence="3" type="primary">tssC</name>
    <name evidence="3" type="ORF">F7R26_003675</name>
</gene>
<feature type="domain" description="TssC1 N-terminal" evidence="1">
    <location>
        <begin position="67"/>
        <end position="369"/>
    </location>
</feature>
<reference evidence="3 4" key="1">
    <citation type="submission" date="2020-10" db="EMBL/GenBank/DDBJ databases">
        <title>Complete genome sequence of Cupriavidus basilensis CCUG 49340T.</title>
        <authorList>
            <person name="Salva-Serra F."/>
            <person name="Donoso R.A."/>
            <person name="Cho K.H."/>
            <person name="Yoo J.A."/>
            <person name="Lee K."/>
            <person name="Yoon S.-H."/>
            <person name="Perez-Pantoja D."/>
            <person name="Moore E.R.B."/>
        </authorList>
    </citation>
    <scope>NUCLEOTIDE SEQUENCE [LARGE SCALE GENOMIC DNA]</scope>
    <source>
        <strain evidence="4">CCUG 49340</strain>
    </source>
</reference>
<dbReference type="Proteomes" id="UP000397656">
    <property type="component" value="Chromosome 1"/>
</dbReference>
<organism evidence="3 4">
    <name type="scientific">Cupriavidus basilensis</name>
    <dbReference type="NCBI Taxonomy" id="68895"/>
    <lineage>
        <taxon>Bacteria</taxon>
        <taxon>Pseudomonadati</taxon>
        <taxon>Pseudomonadota</taxon>
        <taxon>Betaproteobacteria</taxon>
        <taxon>Burkholderiales</taxon>
        <taxon>Burkholderiaceae</taxon>
        <taxon>Cupriavidus</taxon>
    </lineage>
</organism>
<evidence type="ECO:0000259" key="2">
    <source>
        <dbReference type="Pfam" id="PF18945"/>
    </source>
</evidence>
<evidence type="ECO:0000313" key="3">
    <source>
        <dbReference type="EMBL" id="QOT77193.1"/>
    </source>
</evidence>
<sequence length="497" mass="55981">MASAQQKQQQALATVEQSDFAALISREFSPKTDQAREAVDLAVKTLAEQALASSFTMSDDAYKSIEAIIGAIDTKLSEQINLILHHEAFQKLESAWRGLHHLVSNTETDDKLRIRVMDVSKDDLRRTLRRYKGIGWDQSPFFKRIYEEEYGQLGGEPYGCLVADYYFDHTPPDVELLGSLAKISAAAHAPFIAGASPSVLQMDSWQELANPRDLSKIFQNLEYAPWNSLRNSEDARYVGLAMPRFLSRLPYGIKTNPVDEFDFEEDTDGADHRKYVWSNAAYAMAVNINRSFKLYGWCTLIRGVESGGVVENLPCHTFPTDDGGLDMKCPTEIAISDRREAELSKNGFISLVHRKNTDYAAFIGAQSMQKPAEYYDADATANANLSARLPYLFACSRFAHYLKCIVRDKIGAFKEREDMQRWLNEWIMNYVDADPANSSQETKARRPLAAAEVVVEEMEGNPGYYSAKFFLRPHFQLEGLTVSLRLVARLPSVKDAA</sequence>
<dbReference type="NCBIfam" id="TIGR03355">
    <property type="entry name" value="VI_chp_2"/>
    <property type="match status" value="1"/>
</dbReference>
<evidence type="ECO:0000259" key="1">
    <source>
        <dbReference type="Pfam" id="PF05943"/>
    </source>
</evidence>
<dbReference type="PANTHER" id="PTHR35565">
    <property type="entry name" value="CYTOPLASMIC PROTEIN-RELATED"/>
    <property type="match status" value="1"/>
</dbReference>
<dbReference type="InterPro" id="IPR010269">
    <property type="entry name" value="T6SS_TssC-like"/>
</dbReference>
<dbReference type="Pfam" id="PF05943">
    <property type="entry name" value="VipB"/>
    <property type="match status" value="1"/>
</dbReference>
<evidence type="ECO:0000313" key="4">
    <source>
        <dbReference type="Proteomes" id="UP000397656"/>
    </source>
</evidence>